<keyword evidence="3" id="KW-1185">Reference proteome</keyword>
<gene>
    <name evidence="2" type="ORF">LEM8419_01372</name>
</gene>
<dbReference type="EMBL" id="CAKLPZ010000001">
    <property type="protein sequence ID" value="CAH1000223.1"/>
    <property type="molecule type" value="Genomic_DNA"/>
</dbReference>
<accession>A0ABM9B0B3</accession>
<comment type="caution">
    <text evidence="2">The sequence shown here is derived from an EMBL/GenBank/DDBJ whole genome shotgun (WGS) entry which is preliminary data.</text>
</comment>
<organism evidence="2 3">
    <name type="scientific">Neolewinella maritima</name>
    <dbReference type="NCBI Taxonomy" id="1383882"/>
    <lineage>
        <taxon>Bacteria</taxon>
        <taxon>Pseudomonadati</taxon>
        <taxon>Bacteroidota</taxon>
        <taxon>Saprospiria</taxon>
        <taxon>Saprospirales</taxon>
        <taxon>Lewinellaceae</taxon>
        <taxon>Neolewinella</taxon>
    </lineage>
</organism>
<dbReference type="RefSeq" id="WP_238750277.1">
    <property type="nucleotide sequence ID" value="NZ_CAKLPZ010000001.1"/>
</dbReference>
<feature type="region of interest" description="Disordered" evidence="1">
    <location>
        <begin position="532"/>
        <end position="552"/>
    </location>
</feature>
<dbReference type="PANTHER" id="PTHR30441:SF8">
    <property type="entry name" value="DUF748 DOMAIN-CONTAINING PROTEIN"/>
    <property type="match status" value="1"/>
</dbReference>
<protein>
    <recommendedName>
        <fullName evidence="4">AsmA family protein</fullName>
    </recommendedName>
</protein>
<evidence type="ECO:0000256" key="1">
    <source>
        <dbReference type="SAM" id="MobiDB-lite"/>
    </source>
</evidence>
<proteinExistence type="predicted"/>
<name>A0ABM9B0B3_9BACT</name>
<dbReference type="Proteomes" id="UP000837803">
    <property type="component" value="Unassembled WGS sequence"/>
</dbReference>
<evidence type="ECO:0000313" key="2">
    <source>
        <dbReference type="EMBL" id="CAH1000223.1"/>
    </source>
</evidence>
<dbReference type="InterPro" id="IPR052894">
    <property type="entry name" value="AsmA-related"/>
</dbReference>
<sequence length="1063" mass="114081">MKLAKRLLIGFAVFFVLLIGFLVAAPVLFKDQIVARVKTAANENLNARVDFADADVSFLRSFPDISLVVEDFSVVGIDTFAGLPLVTGQEARVDLGFWSVIAGGGRYQIDAVTLEQPDVNILVLTPELANYLITIDDPAGADAGASASTEGTMLITLDHFAINDGSLVYDDRTTETYIKLTGMQATGDGDFTASVFDLTTQAQADAFTLQQGGLTYLDEVRLDADAIVNIDADEFRYTFKDNRVDLNALRLEFGGSIDLQENDDIDFDLTYQAPANDFRQLWSIVPAAYTEGYERVKTGGTFTLSGTVDGTFNSEQEVYPAFTVQSDISGGSVQYPGRPVGITGIDAQLAVTSPSSDLNQLVVDIPRFDFNLGGDPFTGLFKLRTPLSDPNIDARIKGTLDLAKWSSAIPLEGVSELAGRIVADITAANVRQSAIDAGRYAEVDLAGDVLISNLVYAAEGTPPVRIAQARAEFSPQFVDLQQFTATLGRSDISASGKINNILAYFSPEQTMRGSVTLRSNFFDADEWMVEEEPDRVSSPAELNGPATASTAESESMEIFDRFDFDVDADIKELAYGTYRPKDLRVTGNIKPNRLEIANAAATLEQSSFTASGIVNNLFDYTFDDGVLTGDLSVRSGFFNVADFMEDPASDSAPATSPSDSAQAAAPIPIPRNINLQVDMLADRVQYTDITMNNVKGIMRIRDGAVVIEDGRANLLGGAMGFTGSYDTAEGDEPGFHFSYDMENLDFSQAFSSLNTFAILAPVGKFISGTFSSQLVMEGKLGADMFPDLKSIDAKGLLRTAEARIASFKPLQVIGNALNVNELKNSTTIRNIIAAFQVNDGKVTVNPFDFKLAGIPMQLGGTHGLDTDMDYRIRAAVPRTLIQGNLVTGTALSALDKLSGQASKLGLNISPGDTLNLNIKLTGTLASPRAGFDLLGTEGSGGDQSLAGSVTDAVKDRVQQELDTRKEEVRNELENRVDSAKALAGNRAKLVEDSLRSAAAQQAERLEREAANQLKGALGLGRDTTASADSLALPGAAKDAVDDVKKELEKFNPFKRKKSGDGGQ</sequence>
<evidence type="ECO:0000313" key="3">
    <source>
        <dbReference type="Proteomes" id="UP000837803"/>
    </source>
</evidence>
<reference evidence="2" key="1">
    <citation type="submission" date="2021-12" db="EMBL/GenBank/DDBJ databases">
        <authorList>
            <person name="Rodrigo-Torres L."/>
            <person name="Arahal R. D."/>
            <person name="Lucena T."/>
        </authorList>
    </citation>
    <scope>NUCLEOTIDE SEQUENCE</scope>
    <source>
        <strain evidence="2">CECT 8419</strain>
    </source>
</reference>
<evidence type="ECO:0008006" key="4">
    <source>
        <dbReference type="Google" id="ProtNLM"/>
    </source>
</evidence>
<dbReference type="PANTHER" id="PTHR30441">
    <property type="entry name" value="DUF748 DOMAIN-CONTAINING PROTEIN"/>
    <property type="match status" value="1"/>
</dbReference>